<comment type="caution">
    <text evidence="12">The sequence shown here is derived from an EMBL/GenBank/DDBJ whole genome shotgun (WGS) entry which is preliminary data.</text>
</comment>
<dbReference type="Proteomes" id="UP000325243">
    <property type="component" value="Unassembled WGS sequence"/>
</dbReference>
<dbReference type="GO" id="GO:0016020">
    <property type="term" value="C:membrane"/>
    <property type="evidence" value="ECO:0007669"/>
    <property type="project" value="InterPro"/>
</dbReference>
<dbReference type="SUPFAM" id="SSF55874">
    <property type="entry name" value="ATPase domain of HSP90 chaperone/DNA topoisomerase II/histidine kinase"/>
    <property type="match status" value="1"/>
</dbReference>
<keyword evidence="13" id="KW-1185">Reference proteome</keyword>
<evidence type="ECO:0000256" key="8">
    <source>
        <dbReference type="ARBA" id="ARBA00023012"/>
    </source>
</evidence>
<evidence type="ECO:0000256" key="4">
    <source>
        <dbReference type="ARBA" id="ARBA00022679"/>
    </source>
</evidence>
<dbReference type="RefSeq" id="WP_148733385.1">
    <property type="nucleotide sequence ID" value="NZ_VSSB01000001.1"/>
</dbReference>
<keyword evidence="8" id="KW-0902">Two-component regulatory system</keyword>
<feature type="domain" description="Histidine kinase/HSP90-like ATPase" evidence="10">
    <location>
        <begin position="297"/>
        <end position="385"/>
    </location>
</feature>
<evidence type="ECO:0000256" key="1">
    <source>
        <dbReference type="ARBA" id="ARBA00000085"/>
    </source>
</evidence>
<dbReference type="InterPro" id="IPR011712">
    <property type="entry name" value="Sig_transdc_His_kin_sub3_dim/P"/>
</dbReference>
<accession>A0A5S4VBA6</accession>
<organism evidence="12 13">
    <name type="scientific">Agromyces mariniharenae</name>
    <dbReference type="NCBI Taxonomy" id="2604423"/>
    <lineage>
        <taxon>Bacteria</taxon>
        <taxon>Bacillati</taxon>
        <taxon>Actinomycetota</taxon>
        <taxon>Actinomycetes</taxon>
        <taxon>Micrococcales</taxon>
        <taxon>Microbacteriaceae</taxon>
        <taxon>Agromyces</taxon>
    </lineage>
</organism>
<dbReference type="Gene3D" id="3.30.565.10">
    <property type="entry name" value="Histidine kinase-like ATPase, C-terminal domain"/>
    <property type="match status" value="1"/>
</dbReference>
<dbReference type="GO" id="GO:0046983">
    <property type="term" value="F:protein dimerization activity"/>
    <property type="evidence" value="ECO:0007669"/>
    <property type="project" value="InterPro"/>
</dbReference>
<evidence type="ECO:0000256" key="5">
    <source>
        <dbReference type="ARBA" id="ARBA00022741"/>
    </source>
</evidence>
<evidence type="ECO:0000256" key="6">
    <source>
        <dbReference type="ARBA" id="ARBA00022777"/>
    </source>
</evidence>
<feature type="transmembrane region" description="Helical" evidence="9">
    <location>
        <begin position="137"/>
        <end position="158"/>
    </location>
</feature>
<evidence type="ECO:0000256" key="3">
    <source>
        <dbReference type="ARBA" id="ARBA00022553"/>
    </source>
</evidence>
<dbReference type="EMBL" id="VSSB01000001">
    <property type="protein sequence ID" value="TYL53920.1"/>
    <property type="molecule type" value="Genomic_DNA"/>
</dbReference>
<feature type="transmembrane region" description="Helical" evidence="9">
    <location>
        <begin position="12"/>
        <end position="34"/>
    </location>
</feature>
<keyword evidence="4" id="KW-0808">Transferase</keyword>
<keyword evidence="6 12" id="KW-0418">Kinase</keyword>
<dbReference type="GO" id="GO:0000155">
    <property type="term" value="F:phosphorelay sensor kinase activity"/>
    <property type="evidence" value="ECO:0007669"/>
    <property type="project" value="InterPro"/>
</dbReference>
<sequence length="392" mass="40126">MQAPPSGDRRVRAWTWLATSLLAVVLVTVSVPIAATAYGVHPLAAFATSLALAGAVPLAVRLPWLGAALSTVGLLAFALLSASSDAAPWPWPVTSILSQAALLIVLGLMRPWWLGLSAWLAGVVVTAPFAFVDAGAAANLVTAAAITLSALAVAVLVAQRRTIGVELFRERAATASEQERRVLVEERNRIARELHDVVAHGLSIIHVQATSAPYRLAGLSDEATAEFGEIAASARTAMTEMRQLLGVLRSEDAAADTAPQPGLDDLPALVGSVERAGVPVTLELGEALPATGLTATTAYRIVQEALSNVVRHAPGAATHVTVEVLAGDLVVGVENEPATGAPGPDARGGGHGLVGIGERAALLGGRAEYGERPGGGYRVLATLPLGSDGGTT</sequence>
<keyword evidence="9" id="KW-0472">Membrane</keyword>
<feature type="transmembrane region" description="Helical" evidence="9">
    <location>
        <begin position="113"/>
        <end position="131"/>
    </location>
</feature>
<dbReference type="Pfam" id="PF07730">
    <property type="entry name" value="HisKA_3"/>
    <property type="match status" value="1"/>
</dbReference>
<name>A0A5S4VBA6_9MICO</name>
<dbReference type="InterPro" id="IPR003594">
    <property type="entry name" value="HATPase_dom"/>
</dbReference>
<dbReference type="Pfam" id="PF02518">
    <property type="entry name" value="HATPase_c"/>
    <property type="match status" value="1"/>
</dbReference>
<dbReference type="Gene3D" id="1.20.5.1930">
    <property type="match status" value="1"/>
</dbReference>
<evidence type="ECO:0000256" key="2">
    <source>
        <dbReference type="ARBA" id="ARBA00012438"/>
    </source>
</evidence>
<evidence type="ECO:0000256" key="9">
    <source>
        <dbReference type="SAM" id="Phobius"/>
    </source>
</evidence>
<keyword evidence="9" id="KW-0812">Transmembrane</keyword>
<evidence type="ECO:0000313" key="13">
    <source>
        <dbReference type="Proteomes" id="UP000325243"/>
    </source>
</evidence>
<dbReference type="CDD" id="cd16917">
    <property type="entry name" value="HATPase_UhpB-NarQ-NarX-like"/>
    <property type="match status" value="1"/>
</dbReference>
<gene>
    <name evidence="12" type="ORF">FYC51_09905</name>
</gene>
<feature type="transmembrane region" description="Helical" evidence="9">
    <location>
        <begin position="89"/>
        <end position="106"/>
    </location>
</feature>
<reference evidence="12 13" key="1">
    <citation type="submission" date="2019-08" db="EMBL/GenBank/DDBJ databases">
        <authorList>
            <person name="Hu J."/>
        </authorList>
    </citation>
    <scope>NUCLEOTIDE SEQUENCE [LARGE SCALE GENOMIC DNA]</scope>
    <source>
        <strain evidence="12 13">NEAU-184</strain>
    </source>
</reference>
<evidence type="ECO:0000313" key="12">
    <source>
        <dbReference type="EMBL" id="TYL53920.1"/>
    </source>
</evidence>
<evidence type="ECO:0000259" key="10">
    <source>
        <dbReference type="Pfam" id="PF02518"/>
    </source>
</evidence>
<evidence type="ECO:0000259" key="11">
    <source>
        <dbReference type="Pfam" id="PF07730"/>
    </source>
</evidence>
<feature type="transmembrane region" description="Helical" evidence="9">
    <location>
        <begin position="40"/>
        <end position="59"/>
    </location>
</feature>
<protein>
    <recommendedName>
        <fullName evidence="2">histidine kinase</fullName>
        <ecNumber evidence="2">2.7.13.3</ecNumber>
    </recommendedName>
</protein>
<feature type="domain" description="Signal transduction histidine kinase subgroup 3 dimerisation and phosphoacceptor" evidence="11">
    <location>
        <begin position="186"/>
        <end position="251"/>
    </location>
</feature>
<keyword evidence="7" id="KW-0067">ATP-binding</keyword>
<dbReference type="EC" id="2.7.13.3" evidence="2"/>
<dbReference type="PANTHER" id="PTHR24421">
    <property type="entry name" value="NITRATE/NITRITE SENSOR PROTEIN NARX-RELATED"/>
    <property type="match status" value="1"/>
</dbReference>
<dbReference type="InterPro" id="IPR036890">
    <property type="entry name" value="HATPase_C_sf"/>
</dbReference>
<keyword evidence="3" id="KW-0597">Phosphoprotein</keyword>
<dbReference type="InterPro" id="IPR050482">
    <property type="entry name" value="Sensor_HK_TwoCompSys"/>
</dbReference>
<feature type="transmembrane region" description="Helical" evidence="9">
    <location>
        <begin position="64"/>
        <end position="83"/>
    </location>
</feature>
<proteinExistence type="predicted"/>
<evidence type="ECO:0000256" key="7">
    <source>
        <dbReference type="ARBA" id="ARBA00022840"/>
    </source>
</evidence>
<dbReference type="GO" id="GO:0005524">
    <property type="term" value="F:ATP binding"/>
    <property type="evidence" value="ECO:0007669"/>
    <property type="project" value="UniProtKB-KW"/>
</dbReference>
<keyword evidence="5" id="KW-0547">Nucleotide-binding</keyword>
<dbReference type="AlphaFoldDB" id="A0A5S4VBA6"/>
<dbReference type="PANTHER" id="PTHR24421:SF10">
    <property type="entry name" value="NITRATE_NITRITE SENSOR PROTEIN NARQ"/>
    <property type="match status" value="1"/>
</dbReference>
<keyword evidence="9" id="KW-1133">Transmembrane helix</keyword>
<comment type="catalytic activity">
    <reaction evidence="1">
        <text>ATP + protein L-histidine = ADP + protein N-phospho-L-histidine.</text>
        <dbReference type="EC" id="2.7.13.3"/>
    </reaction>
</comment>